<sequence>PPTYSDLSTFTRQEWQEFKQSGASTEFLGEEVMAERVIAKARTAARKKRTRESVNEAPEQGPPGADEWDSEANDYESEDSRTNESSGHESAEDAHQESTEDSVRTASPFAVVIPPPSRDVRRAYNNKKLEKSNNLNRIACISMQKEPPRRGKAQETSLKRGHGGTEASKKN</sequence>
<protein>
    <submittedName>
        <fullName evidence="4">Uncharacterized protein</fullName>
    </submittedName>
</protein>
<evidence type="ECO:0000313" key="5">
    <source>
        <dbReference type="EMBL" id="KOS38293.1"/>
    </source>
</evidence>
<dbReference type="AlphaFoldDB" id="A0A0M8NPK0"/>
<proteinExistence type="predicted"/>
<dbReference type="EMBL" id="LHQQ01000731">
    <property type="protein sequence ID" value="KOS36127.1"/>
    <property type="molecule type" value="Genomic_DNA"/>
</dbReference>
<evidence type="ECO:0000313" key="4">
    <source>
        <dbReference type="EMBL" id="KOS36138.1"/>
    </source>
</evidence>
<reference evidence="4 6" key="1">
    <citation type="submission" date="2015-08" db="EMBL/GenBank/DDBJ databases">
        <title>Genome sequencing of Penicillium nordicum.</title>
        <authorList>
            <person name="Nguyen H.D."/>
            <person name="Seifert K.A."/>
        </authorList>
    </citation>
    <scope>NUCLEOTIDE SEQUENCE [LARGE SCALE GENOMIC DNA]</scope>
    <source>
        <strain evidence="4 6">DAOMC 185683</strain>
    </source>
</reference>
<feature type="compositionally biased region" description="Acidic residues" evidence="1">
    <location>
        <begin position="66"/>
        <end position="77"/>
    </location>
</feature>
<gene>
    <name evidence="5" type="ORF">ACN38_g10877</name>
    <name evidence="4" type="ORF">ACN38_g13156</name>
    <name evidence="3" type="ORF">ACN38_g13171</name>
    <name evidence="2" type="ORF">ACN38_g13203</name>
</gene>
<dbReference type="EMBL" id="LHQQ01000260">
    <property type="protein sequence ID" value="KOS38293.1"/>
    <property type="molecule type" value="Genomic_DNA"/>
</dbReference>
<keyword evidence="6" id="KW-1185">Reference proteome</keyword>
<dbReference type="EMBL" id="LHQQ01000717">
    <property type="protein sequence ID" value="KOS36138.1"/>
    <property type="molecule type" value="Genomic_DNA"/>
</dbReference>
<feature type="compositionally biased region" description="Basic and acidic residues" evidence="1">
    <location>
        <begin position="118"/>
        <end position="131"/>
    </location>
</feature>
<organism evidence="4 6">
    <name type="scientific">Penicillium nordicum</name>
    <dbReference type="NCBI Taxonomy" id="229535"/>
    <lineage>
        <taxon>Eukaryota</taxon>
        <taxon>Fungi</taxon>
        <taxon>Dikarya</taxon>
        <taxon>Ascomycota</taxon>
        <taxon>Pezizomycotina</taxon>
        <taxon>Eurotiomycetes</taxon>
        <taxon>Eurotiomycetidae</taxon>
        <taxon>Eurotiales</taxon>
        <taxon>Aspergillaceae</taxon>
        <taxon>Penicillium</taxon>
    </lineage>
</organism>
<feature type="compositionally biased region" description="Basic and acidic residues" evidence="1">
    <location>
        <begin position="78"/>
        <end position="103"/>
    </location>
</feature>
<dbReference type="OrthoDB" id="4376957at2759"/>
<evidence type="ECO:0000313" key="3">
    <source>
        <dbReference type="EMBL" id="KOS36127.1"/>
    </source>
</evidence>
<accession>A0A0M8NPK0</accession>
<name>A0A0M8NPK0_9EURO</name>
<dbReference type="EMBL" id="LHQQ01000831">
    <property type="protein sequence ID" value="KOS36102.1"/>
    <property type="molecule type" value="Genomic_DNA"/>
</dbReference>
<feature type="non-terminal residue" evidence="4">
    <location>
        <position position="1"/>
    </location>
</feature>
<evidence type="ECO:0000256" key="1">
    <source>
        <dbReference type="SAM" id="MobiDB-lite"/>
    </source>
</evidence>
<dbReference type="STRING" id="229535.A0A0M8NPK0"/>
<dbReference type="Proteomes" id="UP000037696">
    <property type="component" value="Unassembled WGS sequence"/>
</dbReference>
<feature type="region of interest" description="Disordered" evidence="1">
    <location>
        <begin position="42"/>
        <end position="171"/>
    </location>
</feature>
<comment type="caution">
    <text evidence="4">The sequence shown here is derived from an EMBL/GenBank/DDBJ whole genome shotgun (WGS) entry which is preliminary data.</text>
</comment>
<evidence type="ECO:0000313" key="6">
    <source>
        <dbReference type="Proteomes" id="UP000037696"/>
    </source>
</evidence>
<evidence type="ECO:0000313" key="2">
    <source>
        <dbReference type="EMBL" id="KOS36102.1"/>
    </source>
</evidence>